<dbReference type="GO" id="GO:0046872">
    <property type="term" value="F:metal ion binding"/>
    <property type="evidence" value="ECO:0007669"/>
    <property type="project" value="UniProtKB-KW"/>
</dbReference>
<dbReference type="GO" id="GO:0000981">
    <property type="term" value="F:DNA-binding transcription factor activity, RNA polymerase II-specific"/>
    <property type="evidence" value="ECO:0007669"/>
    <property type="project" value="TreeGrafter"/>
</dbReference>
<dbReference type="InterPro" id="IPR001275">
    <property type="entry name" value="DM_DNA-bd"/>
</dbReference>
<evidence type="ECO:0000259" key="8">
    <source>
        <dbReference type="PROSITE" id="PS50809"/>
    </source>
</evidence>
<keyword evidence="4 6" id="KW-0238">DNA-binding</keyword>
<dbReference type="Pfam" id="PF00751">
    <property type="entry name" value="DM"/>
    <property type="match status" value="1"/>
</dbReference>
<dbReference type="OrthoDB" id="6162476at2759"/>
<evidence type="ECO:0000256" key="4">
    <source>
        <dbReference type="ARBA" id="ARBA00023125"/>
    </source>
</evidence>
<dbReference type="AlphaFoldDB" id="A0A9Q1DL33"/>
<dbReference type="PROSITE" id="PS50809">
    <property type="entry name" value="DM_2"/>
    <property type="match status" value="1"/>
</dbReference>
<accession>A0A9Q1DL33</accession>
<evidence type="ECO:0000313" key="10">
    <source>
        <dbReference type="Proteomes" id="UP001152803"/>
    </source>
</evidence>
<dbReference type="GO" id="GO:0007548">
    <property type="term" value="P:sex differentiation"/>
    <property type="evidence" value="ECO:0007669"/>
    <property type="project" value="TreeGrafter"/>
</dbReference>
<feature type="domain" description="DM" evidence="8">
    <location>
        <begin position="25"/>
        <end position="72"/>
    </location>
</feature>
<gene>
    <name evidence="9" type="ORF">COCON_G00091340</name>
</gene>
<dbReference type="Proteomes" id="UP001152803">
    <property type="component" value="Unassembled WGS sequence"/>
</dbReference>
<reference evidence="9" key="1">
    <citation type="journal article" date="2023" name="Science">
        <title>Genome structures resolve the early diversification of teleost fishes.</title>
        <authorList>
            <person name="Parey E."/>
            <person name="Louis A."/>
            <person name="Montfort J."/>
            <person name="Bouchez O."/>
            <person name="Roques C."/>
            <person name="Iampietro C."/>
            <person name="Lluch J."/>
            <person name="Castinel A."/>
            <person name="Donnadieu C."/>
            <person name="Desvignes T."/>
            <person name="Floi Bucao C."/>
            <person name="Jouanno E."/>
            <person name="Wen M."/>
            <person name="Mejri S."/>
            <person name="Dirks R."/>
            <person name="Jansen H."/>
            <person name="Henkel C."/>
            <person name="Chen W.J."/>
            <person name="Zahm M."/>
            <person name="Cabau C."/>
            <person name="Klopp C."/>
            <person name="Thompson A.W."/>
            <person name="Robinson-Rechavi M."/>
            <person name="Braasch I."/>
            <person name="Lecointre G."/>
            <person name="Bobe J."/>
            <person name="Postlethwait J.H."/>
            <person name="Berthelot C."/>
            <person name="Roest Crollius H."/>
            <person name="Guiguen Y."/>
        </authorList>
    </citation>
    <scope>NUCLEOTIDE SEQUENCE</scope>
    <source>
        <strain evidence="9">Concon-B</strain>
    </source>
</reference>
<evidence type="ECO:0000313" key="9">
    <source>
        <dbReference type="EMBL" id="KAJ8274509.1"/>
    </source>
</evidence>
<organism evidence="9 10">
    <name type="scientific">Conger conger</name>
    <name type="common">Conger eel</name>
    <name type="synonym">Muraena conger</name>
    <dbReference type="NCBI Taxonomy" id="82655"/>
    <lineage>
        <taxon>Eukaryota</taxon>
        <taxon>Metazoa</taxon>
        <taxon>Chordata</taxon>
        <taxon>Craniata</taxon>
        <taxon>Vertebrata</taxon>
        <taxon>Euteleostomi</taxon>
        <taxon>Actinopterygii</taxon>
        <taxon>Neopterygii</taxon>
        <taxon>Teleostei</taxon>
        <taxon>Anguilliformes</taxon>
        <taxon>Congridae</taxon>
        <taxon>Conger</taxon>
    </lineage>
</organism>
<comment type="similarity">
    <text evidence="1">Belongs to the DMRT family.</text>
</comment>
<keyword evidence="2 6" id="KW-0479">Metal-binding</keyword>
<keyword evidence="5 6" id="KW-0539">Nucleus</keyword>
<dbReference type="PANTHER" id="PTHR12322">
    <property type="entry name" value="DOUBLESEX AND MAB-3 RELATED TRANSCRIPTION FACTOR DMRT"/>
    <property type="match status" value="1"/>
</dbReference>
<dbReference type="PANTHER" id="PTHR12322:SF116">
    <property type="entry name" value="DOUBLESEX-MAB RELATED 99B"/>
    <property type="match status" value="1"/>
</dbReference>
<dbReference type="GO" id="GO:0000978">
    <property type="term" value="F:RNA polymerase II cis-regulatory region sequence-specific DNA binding"/>
    <property type="evidence" value="ECO:0007669"/>
    <property type="project" value="TreeGrafter"/>
</dbReference>
<comment type="caution">
    <text evidence="9">The sequence shown here is derived from an EMBL/GenBank/DDBJ whole genome shotgun (WGS) entry which is preliminary data.</text>
</comment>
<dbReference type="Gene3D" id="4.10.1040.10">
    <property type="entry name" value="DM DNA-binding domain"/>
    <property type="match status" value="1"/>
</dbReference>
<dbReference type="EMBL" id="JAFJMO010000006">
    <property type="protein sequence ID" value="KAJ8274509.1"/>
    <property type="molecule type" value="Genomic_DNA"/>
</dbReference>
<dbReference type="SMART" id="SM00301">
    <property type="entry name" value="DM"/>
    <property type="match status" value="1"/>
</dbReference>
<feature type="region of interest" description="Disordered" evidence="7">
    <location>
        <begin position="115"/>
        <end position="135"/>
    </location>
</feature>
<evidence type="ECO:0000256" key="1">
    <source>
        <dbReference type="ARBA" id="ARBA00006834"/>
    </source>
</evidence>
<dbReference type="InterPro" id="IPR036407">
    <property type="entry name" value="DM_DNA-bd_sf"/>
</dbReference>
<evidence type="ECO:0000256" key="7">
    <source>
        <dbReference type="SAM" id="MobiDB-lite"/>
    </source>
</evidence>
<comment type="subcellular location">
    <subcellularLocation>
        <location evidence="6">Nucleus</location>
    </subcellularLocation>
</comment>
<evidence type="ECO:0000256" key="6">
    <source>
        <dbReference type="PROSITE-ProRule" id="PRU00070"/>
    </source>
</evidence>
<keyword evidence="3 6" id="KW-0862">Zinc</keyword>
<feature type="DNA-binding region" description="DM" evidence="6">
    <location>
        <begin position="25"/>
        <end position="72"/>
    </location>
</feature>
<dbReference type="SUPFAM" id="SSF82927">
    <property type="entry name" value="Cysteine-rich DNA binding domain, (DM domain)"/>
    <property type="match status" value="1"/>
</dbReference>
<dbReference type="PROSITE" id="PS40000">
    <property type="entry name" value="DM_1"/>
    <property type="match status" value="1"/>
</dbReference>
<evidence type="ECO:0000256" key="5">
    <source>
        <dbReference type="ARBA" id="ARBA00023242"/>
    </source>
</evidence>
<evidence type="ECO:0000256" key="3">
    <source>
        <dbReference type="ARBA" id="ARBA00022833"/>
    </source>
</evidence>
<dbReference type="InterPro" id="IPR026607">
    <property type="entry name" value="DMRT"/>
</dbReference>
<dbReference type="GO" id="GO:0005634">
    <property type="term" value="C:nucleus"/>
    <property type="evidence" value="ECO:0007669"/>
    <property type="project" value="UniProtKB-SubCell"/>
</dbReference>
<protein>
    <recommendedName>
        <fullName evidence="8">DM domain-containing protein</fullName>
    </recommendedName>
</protein>
<name>A0A9Q1DL33_CONCO</name>
<proteinExistence type="inferred from homology"/>
<evidence type="ECO:0000256" key="2">
    <source>
        <dbReference type="ARBA" id="ARBA00022723"/>
    </source>
</evidence>
<sequence length="339" mass="37132">MSRISKPDNHVGKATTRKVVRNPKCARCRNHGFVVQLKGHAGKCPFSPCDCWKCSLITERTKIMAIQRRMGKNQNDESLSNVRSSLKETQPQASSGAEIIDVTLINDPANVSVNDSGPHHDSTTGHRASTIQRTPPARRIEADGKTYAELVPVKSLNEGTTKSSELREQKAQQSALQRGGHAGVEFNREGVQYGVPPLWNAMQDDRSTAHFNGDYIIAAVAQRDVYSSEFMTLPFPIKFYSPYPNSYGCPAILLNVPPPPASGAYNDPQMSFPSFHPSTVPYSPDSGPSQEYQVPFLNPLPVSARSLGPQEELALSHPSYLPTLHKHRGLGGGDHEHGN</sequence>
<keyword evidence="10" id="KW-1185">Reference proteome</keyword>
<dbReference type="FunFam" id="4.10.1040.10:FF:000001">
    <property type="entry name" value="doublesex- and mab-3-related transcription factor 1"/>
    <property type="match status" value="1"/>
</dbReference>